<organism evidence="1 2">
    <name type="scientific">Candidatus Nitrospira nitrificans</name>
    <dbReference type="NCBI Taxonomy" id="1742973"/>
    <lineage>
        <taxon>Bacteria</taxon>
        <taxon>Pseudomonadati</taxon>
        <taxon>Nitrospirota</taxon>
        <taxon>Nitrospiria</taxon>
        <taxon>Nitrospirales</taxon>
        <taxon>Nitrospiraceae</taxon>
        <taxon>Nitrospira</taxon>
    </lineage>
</organism>
<gene>
    <name evidence="1" type="ORF">COMA2_220034</name>
</gene>
<sequence>MKQEAKGDRTRRDLWRCLYDEACSIYRTIFMCFALEASRAYQRAAVGARSNFAHGSRDTHRLYAERSDPV</sequence>
<proteinExistence type="predicted"/>
<accession>A0A0S4LK47</accession>
<dbReference type="EMBL" id="CZPZ01000015">
    <property type="protein sequence ID" value="CUS36326.1"/>
    <property type="molecule type" value="Genomic_DNA"/>
</dbReference>
<protein>
    <submittedName>
        <fullName evidence="1">Uncharacterized protein</fullName>
    </submittedName>
</protein>
<evidence type="ECO:0000313" key="2">
    <source>
        <dbReference type="Proteomes" id="UP000198736"/>
    </source>
</evidence>
<keyword evidence="2" id="KW-1185">Reference proteome</keyword>
<name>A0A0S4LK47_9BACT</name>
<dbReference type="Proteomes" id="UP000198736">
    <property type="component" value="Unassembled WGS sequence"/>
</dbReference>
<dbReference type="AlphaFoldDB" id="A0A0S4LK47"/>
<evidence type="ECO:0000313" key="1">
    <source>
        <dbReference type="EMBL" id="CUS36326.1"/>
    </source>
</evidence>
<dbReference type="STRING" id="1742973.COMA2_220034"/>
<reference evidence="2" key="1">
    <citation type="submission" date="2015-10" db="EMBL/GenBank/DDBJ databases">
        <authorList>
            <person name="Luecker S."/>
            <person name="Luecker S."/>
        </authorList>
    </citation>
    <scope>NUCLEOTIDE SEQUENCE [LARGE SCALE GENOMIC DNA]</scope>
</reference>